<keyword evidence="3" id="KW-1185">Reference proteome</keyword>
<feature type="region of interest" description="Disordered" evidence="1">
    <location>
        <begin position="143"/>
        <end position="166"/>
    </location>
</feature>
<feature type="compositionally biased region" description="Acidic residues" evidence="1">
    <location>
        <begin position="145"/>
        <end position="155"/>
    </location>
</feature>
<sequence length="1120" mass="122890">MSILCCYRSHTSAEKETQTEPIKLPIQPPRARLSKTLSRSDTDMYLSSILTSRGPSQLIIPAYHNIVDPEVVDVEDSDDEGPARDTRGPNMTALGSFRTRFIRRLSNRADPKVSSRPSVGNSDEELARRAELKRLMHKRIQEELKSEEEDEDDDLGLSPLKPPSISNCVEPELPGGGPRDTIEFSVSAVDDKGPGKEVPTPSEASFPTTSIFTGPQEPYQLRTHHSKSPTASIENPYQAYTVPLNSKTHVAQPPSSPQLTPVHLLGGNGPESPSTASWRLSCSDIHIESYIEPLVEARATSRPQSLLLNQALPNSHNGVSQQCETGTATVINDPTMQNGVMNITQTMQCITGTDAEDNSEDKDISSDSFGTTDGRYSPLDVWLRSQDVHYASVSSSFSDVDRGSQSAIYSINGERHSEQQCPEVSAGLSVCTQKTTQSSSVAQDNPPGAWPISPSRITSDESSTSNKTSIQMENAIYTEASPTDDHFQDVSSRYTSSRYTTQPNSQQGTPVDSNYSSTEIVGNRKILQPLSSAHGFVGQYYITNSENSDSSYRTALNKMPSSIHAKPEVVQSGTNEALSINASETASFQQREEELRSIKKRFGLTPARRYRTTPVRSKFREEFEDSKDSSVGRSSIFSKFYHALPKKSRVPSSQMELSKSKEEIGIYLVDCRKPQEPQISGPGRDEEQCIPGPQDGAASVWQCARNQEAGHGSGSSKARLMNASARKPNMGGSEAQIIPLKNQNLNSIAKADAHRTAKGKLRYAFSTPGGINAMSDTGTGGTVGIQAGVLQEWVEQLQAEDVQRQNRAESKTSVPKRQPFRLRTPPASWAKWPSYTRHERTAAAGTKDRVSARDFAVIMSSNISETAAEKRECPTGRDQNETPKNLSSQLSKALKSSWRKIIHTDATGHSSGHGFTTQGARVSSGFLEYPELKLHPTAGGYREVQALDQQIDTMKRRSTSGRQCMRQSSNDGSRSPLASRIAGEVHKFQDERGSIPWTDVQYAAEFSRSTEFLSPSRAISRRSGPRDPEPLSSVGLQCAYEDCVQTQMLEDGDSNITEGQDKAIKRAKSTGNIKIGQPENERTLTPMQKAMKMSLRRHKSLGWIRGRNGGSDKPTAEESD</sequence>
<gene>
    <name evidence="2" type="ORF">NPX13_g2222</name>
</gene>
<accession>A0A9W8NJL2</accession>
<feature type="region of interest" description="Disordered" evidence="1">
    <location>
        <begin position="1013"/>
        <end position="1032"/>
    </location>
</feature>
<proteinExistence type="predicted"/>
<feature type="region of interest" description="Disordered" evidence="1">
    <location>
        <begin position="437"/>
        <end position="515"/>
    </location>
</feature>
<comment type="caution">
    <text evidence="2">The sequence shown here is derived from an EMBL/GenBank/DDBJ whole genome shotgun (WGS) entry which is preliminary data.</text>
</comment>
<feature type="region of interest" description="Disordered" evidence="1">
    <location>
        <begin position="955"/>
        <end position="977"/>
    </location>
</feature>
<feature type="compositionally biased region" description="Polar residues" evidence="1">
    <location>
        <begin position="502"/>
        <end position="515"/>
    </location>
</feature>
<feature type="region of interest" description="Disordered" evidence="1">
    <location>
        <begin position="803"/>
        <end position="825"/>
    </location>
</feature>
<evidence type="ECO:0000313" key="3">
    <source>
        <dbReference type="Proteomes" id="UP001148614"/>
    </source>
</evidence>
<evidence type="ECO:0000313" key="2">
    <source>
        <dbReference type="EMBL" id="KAJ3578343.1"/>
    </source>
</evidence>
<dbReference type="AlphaFoldDB" id="A0A9W8NJL2"/>
<feature type="region of interest" description="Disordered" evidence="1">
    <location>
        <begin position="1096"/>
        <end position="1120"/>
    </location>
</feature>
<evidence type="ECO:0000256" key="1">
    <source>
        <dbReference type="SAM" id="MobiDB-lite"/>
    </source>
</evidence>
<feature type="region of interest" description="Disordered" evidence="1">
    <location>
        <begin position="191"/>
        <end position="212"/>
    </location>
</feature>
<name>A0A9W8NJL2_9PEZI</name>
<feature type="compositionally biased region" description="Polar residues" evidence="1">
    <location>
        <begin position="960"/>
        <end position="973"/>
    </location>
</feature>
<feature type="region of interest" description="Disordered" evidence="1">
    <location>
        <begin position="867"/>
        <end position="887"/>
    </location>
</feature>
<dbReference type="EMBL" id="JANPWZ010000228">
    <property type="protein sequence ID" value="KAJ3578343.1"/>
    <property type="molecule type" value="Genomic_DNA"/>
</dbReference>
<protein>
    <submittedName>
        <fullName evidence="2">Uncharacterized protein</fullName>
    </submittedName>
</protein>
<feature type="compositionally biased region" description="Polar residues" evidence="1">
    <location>
        <begin position="455"/>
        <end position="472"/>
    </location>
</feature>
<dbReference type="VEuPathDB" id="FungiDB:F4678DRAFT_459929"/>
<organism evidence="2 3">
    <name type="scientific">Xylaria arbuscula</name>
    <dbReference type="NCBI Taxonomy" id="114810"/>
    <lineage>
        <taxon>Eukaryota</taxon>
        <taxon>Fungi</taxon>
        <taxon>Dikarya</taxon>
        <taxon>Ascomycota</taxon>
        <taxon>Pezizomycotina</taxon>
        <taxon>Sordariomycetes</taxon>
        <taxon>Xylariomycetidae</taxon>
        <taxon>Xylariales</taxon>
        <taxon>Xylariaceae</taxon>
        <taxon>Xylaria</taxon>
    </lineage>
</organism>
<reference evidence="2" key="1">
    <citation type="submission" date="2022-07" db="EMBL/GenBank/DDBJ databases">
        <title>Genome Sequence of Xylaria arbuscula.</title>
        <authorList>
            <person name="Buettner E."/>
        </authorList>
    </citation>
    <scope>NUCLEOTIDE SEQUENCE</scope>
    <source>
        <strain evidence="2">VT107</strain>
    </source>
</reference>
<feature type="compositionally biased region" description="Polar residues" evidence="1">
    <location>
        <begin position="202"/>
        <end position="212"/>
    </location>
</feature>
<dbReference type="Proteomes" id="UP001148614">
    <property type="component" value="Unassembled WGS sequence"/>
</dbReference>
<feature type="compositionally biased region" description="Low complexity" evidence="1">
    <location>
        <begin position="491"/>
        <end position="501"/>
    </location>
</feature>
<feature type="compositionally biased region" description="Basic and acidic residues" evidence="1">
    <location>
        <begin position="867"/>
        <end position="881"/>
    </location>
</feature>